<keyword evidence="3 5" id="KW-1133">Transmembrane helix</keyword>
<feature type="transmembrane region" description="Helical" evidence="5">
    <location>
        <begin position="51"/>
        <end position="69"/>
    </location>
</feature>
<comment type="subcellular location">
    <subcellularLocation>
        <location evidence="1">Membrane</location>
        <topology evidence="1">Multi-pass membrane protein</topology>
    </subcellularLocation>
</comment>
<keyword evidence="4 5" id="KW-0472">Membrane</keyword>
<dbReference type="Gene3D" id="2.40.50.140">
    <property type="entry name" value="Nucleic acid-binding proteins"/>
    <property type="match status" value="1"/>
</dbReference>
<evidence type="ECO:0000313" key="7">
    <source>
        <dbReference type="EMBL" id="MSS18460.1"/>
    </source>
</evidence>
<dbReference type="InterPro" id="IPR012340">
    <property type="entry name" value="NA-bd_OB-fold"/>
</dbReference>
<evidence type="ECO:0000256" key="1">
    <source>
        <dbReference type="ARBA" id="ARBA00004141"/>
    </source>
</evidence>
<evidence type="ECO:0000256" key="4">
    <source>
        <dbReference type="ARBA" id="ARBA00023136"/>
    </source>
</evidence>
<sequence>MIEYFQSNMWQLWLLVCLLCLILELTSGDFFIMCFSLGALAALVATPFTGFVGQLVVWMLGTVLCLLFVRPVMLKYFHKKDSDRPSNADALMGRTGTVSQTIVAGDHGRVKIDGDDWKAVSAATTDIPVGAKVKVVGRDSIILTVTPVNQ</sequence>
<dbReference type="PANTHER" id="PTHR33507:SF3">
    <property type="entry name" value="INNER MEMBRANE PROTEIN YBBJ"/>
    <property type="match status" value="1"/>
</dbReference>
<dbReference type="Proteomes" id="UP000483362">
    <property type="component" value="Unassembled WGS sequence"/>
</dbReference>
<keyword evidence="2 5" id="KW-0812">Transmembrane</keyword>
<dbReference type="InterPro" id="IPR052165">
    <property type="entry name" value="Membrane_assoc_protease"/>
</dbReference>
<dbReference type="PANTHER" id="PTHR33507">
    <property type="entry name" value="INNER MEMBRANE PROTEIN YBBJ"/>
    <property type="match status" value="1"/>
</dbReference>
<accession>A0A6L5XG35</accession>
<evidence type="ECO:0000256" key="5">
    <source>
        <dbReference type="SAM" id="Phobius"/>
    </source>
</evidence>
<dbReference type="EMBL" id="VULT01000022">
    <property type="protein sequence ID" value="MSS18460.1"/>
    <property type="molecule type" value="Genomic_DNA"/>
</dbReference>
<organism evidence="7 8">
    <name type="scientific">Sodaliphilus pleomorphus</name>
    <dbReference type="NCBI Taxonomy" id="2606626"/>
    <lineage>
        <taxon>Bacteria</taxon>
        <taxon>Pseudomonadati</taxon>
        <taxon>Bacteroidota</taxon>
        <taxon>Bacteroidia</taxon>
        <taxon>Bacteroidales</taxon>
        <taxon>Muribaculaceae</taxon>
        <taxon>Sodaliphilus</taxon>
    </lineage>
</organism>
<evidence type="ECO:0000259" key="6">
    <source>
        <dbReference type="Pfam" id="PF01957"/>
    </source>
</evidence>
<keyword evidence="8" id="KW-1185">Reference proteome</keyword>
<proteinExistence type="predicted"/>
<feature type="domain" description="NfeD-like C-terminal" evidence="6">
    <location>
        <begin position="88"/>
        <end position="147"/>
    </location>
</feature>
<dbReference type="SUPFAM" id="SSF141322">
    <property type="entry name" value="NfeD domain-like"/>
    <property type="match status" value="1"/>
</dbReference>
<dbReference type="RefSeq" id="WP_154327657.1">
    <property type="nucleotide sequence ID" value="NZ_CP045696.1"/>
</dbReference>
<evidence type="ECO:0000256" key="3">
    <source>
        <dbReference type="ARBA" id="ARBA00022989"/>
    </source>
</evidence>
<gene>
    <name evidence="7" type="ORF">FYJ29_11945</name>
</gene>
<reference evidence="7 8" key="1">
    <citation type="submission" date="2019-08" db="EMBL/GenBank/DDBJ databases">
        <title>In-depth cultivation of the pig gut microbiome towards novel bacterial diversity and tailored functional studies.</title>
        <authorList>
            <person name="Wylensek D."/>
            <person name="Hitch T.C.A."/>
            <person name="Clavel T."/>
        </authorList>
    </citation>
    <scope>NUCLEOTIDE SEQUENCE [LARGE SCALE GENOMIC DNA]</scope>
    <source>
        <strain evidence="7 8">Oil-RF-744-WCA-WT-10</strain>
    </source>
</reference>
<comment type="caution">
    <text evidence="7">The sequence shown here is derived from an EMBL/GenBank/DDBJ whole genome shotgun (WGS) entry which is preliminary data.</text>
</comment>
<dbReference type="Pfam" id="PF01957">
    <property type="entry name" value="NfeD"/>
    <property type="match status" value="1"/>
</dbReference>
<dbReference type="GO" id="GO:0005886">
    <property type="term" value="C:plasma membrane"/>
    <property type="evidence" value="ECO:0007669"/>
    <property type="project" value="TreeGrafter"/>
</dbReference>
<dbReference type="InterPro" id="IPR002810">
    <property type="entry name" value="NfeD-like_C"/>
</dbReference>
<name>A0A6L5XG35_9BACT</name>
<dbReference type="AlphaFoldDB" id="A0A6L5XG35"/>
<evidence type="ECO:0000313" key="8">
    <source>
        <dbReference type="Proteomes" id="UP000483362"/>
    </source>
</evidence>
<protein>
    <submittedName>
        <fullName evidence="7">NfeD family protein</fullName>
    </submittedName>
</protein>
<evidence type="ECO:0000256" key="2">
    <source>
        <dbReference type="ARBA" id="ARBA00022692"/>
    </source>
</evidence>